<dbReference type="AlphaFoldDB" id="A0AAV4U6I7"/>
<proteinExistence type="predicted"/>
<protein>
    <submittedName>
        <fullName evidence="1">Uncharacterized protein</fullName>
    </submittedName>
</protein>
<reference evidence="1 2" key="1">
    <citation type="submission" date="2021-06" db="EMBL/GenBank/DDBJ databases">
        <title>Caerostris extrusa draft genome.</title>
        <authorList>
            <person name="Kono N."/>
            <person name="Arakawa K."/>
        </authorList>
    </citation>
    <scope>NUCLEOTIDE SEQUENCE [LARGE SCALE GENOMIC DNA]</scope>
</reference>
<gene>
    <name evidence="1" type="ORF">CEXT_248021</name>
</gene>
<dbReference type="EMBL" id="BPLR01012359">
    <property type="protein sequence ID" value="GIY53388.1"/>
    <property type="molecule type" value="Genomic_DNA"/>
</dbReference>
<organism evidence="1 2">
    <name type="scientific">Caerostris extrusa</name>
    <name type="common">Bark spider</name>
    <name type="synonym">Caerostris bankana</name>
    <dbReference type="NCBI Taxonomy" id="172846"/>
    <lineage>
        <taxon>Eukaryota</taxon>
        <taxon>Metazoa</taxon>
        <taxon>Ecdysozoa</taxon>
        <taxon>Arthropoda</taxon>
        <taxon>Chelicerata</taxon>
        <taxon>Arachnida</taxon>
        <taxon>Araneae</taxon>
        <taxon>Araneomorphae</taxon>
        <taxon>Entelegynae</taxon>
        <taxon>Araneoidea</taxon>
        <taxon>Araneidae</taxon>
        <taxon>Caerostris</taxon>
    </lineage>
</organism>
<name>A0AAV4U6I7_CAEEX</name>
<dbReference type="Proteomes" id="UP001054945">
    <property type="component" value="Unassembled WGS sequence"/>
</dbReference>
<evidence type="ECO:0000313" key="1">
    <source>
        <dbReference type="EMBL" id="GIY53388.1"/>
    </source>
</evidence>
<feature type="non-terminal residue" evidence="1">
    <location>
        <position position="1"/>
    </location>
</feature>
<evidence type="ECO:0000313" key="2">
    <source>
        <dbReference type="Proteomes" id="UP001054945"/>
    </source>
</evidence>
<keyword evidence="2" id="KW-1185">Reference proteome</keyword>
<sequence>ESIDLCTSVGRKERKLLIDVIPRDLRQVRISAERYKQELSYIHEDIWELPPSPKIYLKPGYKSLNKTLSIESQGRETINIFTFQSSFYTETTTLSNLCPTPPFQKRHSTTGKVSVDDCIGPSCGTRAELRMTGLDQYQSIF</sequence>
<accession>A0AAV4U6I7</accession>
<comment type="caution">
    <text evidence="1">The sequence shown here is derived from an EMBL/GenBank/DDBJ whole genome shotgun (WGS) entry which is preliminary data.</text>
</comment>